<comment type="caution">
    <text evidence="1">The sequence shown here is derived from an EMBL/GenBank/DDBJ whole genome shotgun (WGS) entry which is preliminary data.</text>
</comment>
<dbReference type="Gene3D" id="2.60.40.2580">
    <property type="match status" value="1"/>
</dbReference>
<dbReference type="AlphaFoldDB" id="A0A2V3PJ35"/>
<sequence length="327" mass="36287">MFKLILYGLLCTVLYSCNKADEANINLPTATYQTAYLQVGIDEAFTYATIEGSTAENEIRSVAFFVVTAKGEFSKYLSTEPLNSERGLSTALSGSPGNYKVSVTIKSSDFSGTTDIYVIANYAQNGLADKLLEINSLNDLQKLQSIALTENGTNLQCPLLMYAKQSLALTAEGTTKTTINLKRMAARVDVTDHINDVTKFKLISVQVFNPKTRTYLLPSEDNPLADITSVPRLNKLSYIKTDKTINLYIYETVEAESNLLPVLTIQVVYEFNGIGQIQNFPFKGIDGKAIRIERNKVYTIHFSLDDNKNLSFSPLVVDDFDKGEIEI</sequence>
<dbReference type="EMBL" id="QICL01000031">
    <property type="protein sequence ID" value="PXV60102.1"/>
    <property type="molecule type" value="Genomic_DNA"/>
</dbReference>
<dbReference type="Proteomes" id="UP000247973">
    <property type="component" value="Unassembled WGS sequence"/>
</dbReference>
<evidence type="ECO:0000313" key="2">
    <source>
        <dbReference type="Proteomes" id="UP000247973"/>
    </source>
</evidence>
<dbReference type="PROSITE" id="PS51257">
    <property type="entry name" value="PROKAR_LIPOPROTEIN"/>
    <property type="match status" value="1"/>
</dbReference>
<evidence type="ECO:0000313" key="1">
    <source>
        <dbReference type="EMBL" id="PXV60102.1"/>
    </source>
</evidence>
<dbReference type="RefSeq" id="WP_110312152.1">
    <property type="nucleotide sequence ID" value="NZ_QICL01000031.1"/>
</dbReference>
<accession>A0A2V3PJ35</accession>
<name>A0A2V3PJ35_9BACT</name>
<proteinExistence type="predicted"/>
<organism evidence="1 2">
    <name type="scientific">Dysgonomonas alginatilytica</name>
    <dbReference type="NCBI Taxonomy" id="1605892"/>
    <lineage>
        <taxon>Bacteria</taxon>
        <taxon>Pseudomonadati</taxon>
        <taxon>Bacteroidota</taxon>
        <taxon>Bacteroidia</taxon>
        <taxon>Bacteroidales</taxon>
        <taxon>Dysgonomonadaceae</taxon>
        <taxon>Dysgonomonas</taxon>
    </lineage>
</organism>
<gene>
    <name evidence="1" type="ORF">CLV62_13122</name>
</gene>
<reference evidence="1 2" key="1">
    <citation type="submission" date="2018-03" db="EMBL/GenBank/DDBJ databases">
        <title>Genomic Encyclopedia of Archaeal and Bacterial Type Strains, Phase II (KMG-II): from individual species to whole genera.</title>
        <authorList>
            <person name="Goeker M."/>
        </authorList>
    </citation>
    <scope>NUCLEOTIDE SEQUENCE [LARGE SCALE GENOMIC DNA]</scope>
    <source>
        <strain evidence="1 2">DSM 100214</strain>
    </source>
</reference>
<protein>
    <submittedName>
        <fullName evidence="1">Uncharacterized protein DUF4906</fullName>
    </submittedName>
</protein>
<keyword evidence="2" id="KW-1185">Reference proteome</keyword>